<dbReference type="Proteomes" id="UP000323917">
    <property type="component" value="Chromosome"/>
</dbReference>
<dbReference type="InterPro" id="IPR046357">
    <property type="entry name" value="PPIase_dom_sf"/>
</dbReference>
<feature type="domain" description="PpiC" evidence="4">
    <location>
        <begin position="245"/>
        <end position="354"/>
    </location>
</feature>
<feature type="signal peptide" evidence="3">
    <location>
        <begin position="1"/>
        <end position="20"/>
    </location>
</feature>
<dbReference type="GO" id="GO:0003755">
    <property type="term" value="F:peptidyl-prolyl cis-trans isomerase activity"/>
    <property type="evidence" value="ECO:0007669"/>
    <property type="project" value="UniProtKB-KW"/>
</dbReference>
<dbReference type="Pfam" id="PF13145">
    <property type="entry name" value="Rotamase_2"/>
    <property type="match status" value="1"/>
</dbReference>
<protein>
    <submittedName>
        <fullName evidence="5">Foldase protein PrsA 2</fullName>
        <ecNumber evidence="5">5.2.1.8</ecNumber>
    </submittedName>
</protein>
<dbReference type="Gene3D" id="1.10.4030.10">
    <property type="entry name" value="Porin chaperone SurA, peptide-binding domain"/>
    <property type="match status" value="1"/>
</dbReference>
<dbReference type="PANTHER" id="PTHR47245:SF2">
    <property type="entry name" value="PEPTIDYL-PROLYL CIS-TRANS ISOMERASE HP_0175-RELATED"/>
    <property type="match status" value="1"/>
</dbReference>
<keyword evidence="1 5" id="KW-0413">Isomerase</keyword>
<feature type="chain" id="PRO_5022996282" evidence="3">
    <location>
        <begin position="21"/>
        <end position="419"/>
    </location>
</feature>
<evidence type="ECO:0000259" key="4">
    <source>
        <dbReference type="PROSITE" id="PS50198"/>
    </source>
</evidence>
<dbReference type="InterPro" id="IPR050245">
    <property type="entry name" value="PrsA_foldase"/>
</dbReference>
<dbReference type="AlphaFoldDB" id="A0A5B9QK21"/>
<proteinExistence type="predicted"/>
<dbReference type="SUPFAM" id="SSF109998">
    <property type="entry name" value="Triger factor/SurA peptide-binding domain-like"/>
    <property type="match status" value="1"/>
</dbReference>
<evidence type="ECO:0000256" key="2">
    <source>
        <dbReference type="SAM" id="MobiDB-lite"/>
    </source>
</evidence>
<gene>
    <name evidence="5" type="primary">prsA2</name>
    <name evidence="5" type="ORF">Pr1d_52230</name>
</gene>
<dbReference type="RefSeq" id="WP_148076046.1">
    <property type="nucleotide sequence ID" value="NZ_CP042913.1"/>
</dbReference>
<accession>A0A5B9QK21</accession>
<name>A0A5B9QK21_9BACT</name>
<feature type="region of interest" description="Disordered" evidence="2">
    <location>
        <begin position="29"/>
        <end position="68"/>
    </location>
</feature>
<keyword evidence="6" id="KW-1185">Reference proteome</keyword>
<dbReference type="SUPFAM" id="SSF54534">
    <property type="entry name" value="FKBP-like"/>
    <property type="match status" value="1"/>
</dbReference>
<dbReference type="EC" id="5.2.1.8" evidence="5"/>
<organism evidence="5 6">
    <name type="scientific">Bythopirellula goksoeyrii</name>
    <dbReference type="NCBI Taxonomy" id="1400387"/>
    <lineage>
        <taxon>Bacteria</taxon>
        <taxon>Pseudomonadati</taxon>
        <taxon>Planctomycetota</taxon>
        <taxon>Planctomycetia</taxon>
        <taxon>Pirellulales</taxon>
        <taxon>Lacipirellulaceae</taxon>
        <taxon>Bythopirellula</taxon>
    </lineage>
</organism>
<dbReference type="KEGG" id="bgok:Pr1d_52230"/>
<dbReference type="OrthoDB" id="270355at2"/>
<evidence type="ECO:0000256" key="1">
    <source>
        <dbReference type="PROSITE-ProRule" id="PRU00278"/>
    </source>
</evidence>
<dbReference type="PROSITE" id="PS50198">
    <property type="entry name" value="PPIC_PPIASE_2"/>
    <property type="match status" value="1"/>
</dbReference>
<dbReference type="InterPro" id="IPR027304">
    <property type="entry name" value="Trigger_fact/SurA_dom_sf"/>
</dbReference>
<sequence precursor="true">MRYRPLCRLALFGALVGAVAECAVGQSTFGPPPVPNASPSAVRGIYDPSQTNNSPANVTAPPQIQSQPTVRSGTEADLASAKPLEGGQIVARIDGQIVLASDVLWIVNLILEANAQQIPPNQREEAARAILRQQVMGLIDTKVLYADFRRKVPTENMPKIEENLNEPFEEMEIPRLSKMLEVSDRRELEEVLHNRGTSLGDLRRQFYERTIAGEWLRQMAPKPKTVTHEEMLAYYQSHEAEYDFPSQATWEELMIRFDQVGNDRAVAWRTITEMGNAVWQQVMQNPQVRGPVMEEIAKAKSHGFTASQGGAHDWTTKGALRSTEIDEALFSLEVGQLSDVIESELGFHIVRVLERKEAGRTPFTEAQADIRETLEAESKKDLVGVEMEKLRNKSRIWTIFDGEFRGSEIASLKGGTARR</sequence>
<keyword evidence="1" id="KW-0697">Rotamase</keyword>
<evidence type="ECO:0000313" key="6">
    <source>
        <dbReference type="Proteomes" id="UP000323917"/>
    </source>
</evidence>
<dbReference type="InterPro" id="IPR000297">
    <property type="entry name" value="PPIase_PpiC"/>
</dbReference>
<feature type="compositionally biased region" description="Polar residues" evidence="2">
    <location>
        <begin position="48"/>
        <end position="68"/>
    </location>
</feature>
<evidence type="ECO:0000313" key="5">
    <source>
        <dbReference type="EMBL" id="QEG37875.1"/>
    </source>
</evidence>
<keyword evidence="3" id="KW-0732">Signal</keyword>
<evidence type="ECO:0000256" key="3">
    <source>
        <dbReference type="SAM" id="SignalP"/>
    </source>
</evidence>
<reference evidence="5 6" key="1">
    <citation type="submission" date="2019-08" db="EMBL/GenBank/DDBJ databases">
        <title>Deep-cultivation of Planctomycetes and their phenomic and genomic characterization uncovers novel biology.</title>
        <authorList>
            <person name="Wiegand S."/>
            <person name="Jogler M."/>
            <person name="Boedeker C."/>
            <person name="Pinto D."/>
            <person name="Vollmers J."/>
            <person name="Rivas-Marin E."/>
            <person name="Kohn T."/>
            <person name="Peeters S.H."/>
            <person name="Heuer A."/>
            <person name="Rast P."/>
            <person name="Oberbeckmann S."/>
            <person name="Bunk B."/>
            <person name="Jeske O."/>
            <person name="Meyerdierks A."/>
            <person name="Storesund J.E."/>
            <person name="Kallscheuer N."/>
            <person name="Luecker S."/>
            <person name="Lage O.M."/>
            <person name="Pohl T."/>
            <person name="Merkel B.J."/>
            <person name="Hornburger P."/>
            <person name="Mueller R.-W."/>
            <person name="Bruemmer F."/>
            <person name="Labrenz M."/>
            <person name="Spormann A.M."/>
            <person name="Op den Camp H."/>
            <person name="Overmann J."/>
            <person name="Amann R."/>
            <person name="Jetten M.S.M."/>
            <person name="Mascher T."/>
            <person name="Medema M.H."/>
            <person name="Devos D.P."/>
            <person name="Kaster A.-K."/>
            <person name="Ovreas L."/>
            <person name="Rohde M."/>
            <person name="Galperin M.Y."/>
            <person name="Jogler C."/>
        </authorList>
    </citation>
    <scope>NUCLEOTIDE SEQUENCE [LARGE SCALE GENOMIC DNA]</scope>
    <source>
        <strain evidence="5 6">Pr1d</strain>
    </source>
</reference>
<dbReference type="PANTHER" id="PTHR47245">
    <property type="entry name" value="PEPTIDYLPROLYL ISOMERASE"/>
    <property type="match status" value="1"/>
</dbReference>
<dbReference type="Gene3D" id="3.10.50.40">
    <property type="match status" value="1"/>
</dbReference>
<dbReference type="EMBL" id="CP042913">
    <property type="protein sequence ID" value="QEG37875.1"/>
    <property type="molecule type" value="Genomic_DNA"/>
</dbReference>